<dbReference type="InterPro" id="IPR036388">
    <property type="entry name" value="WH-like_DNA-bd_sf"/>
</dbReference>
<dbReference type="SUPFAM" id="SSF46785">
    <property type="entry name" value="Winged helix' DNA-binding domain"/>
    <property type="match status" value="1"/>
</dbReference>
<name>A0A1V4DFN1_9ENTE</name>
<dbReference type="Pfam" id="PF03466">
    <property type="entry name" value="LysR_substrate"/>
    <property type="match status" value="1"/>
</dbReference>
<evidence type="ECO:0000256" key="2">
    <source>
        <dbReference type="ARBA" id="ARBA00023015"/>
    </source>
</evidence>
<dbReference type="SUPFAM" id="SSF53850">
    <property type="entry name" value="Periplasmic binding protein-like II"/>
    <property type="match status" value="1"/>
</dbReference>
<dbReference type="PANTHER" id="PTHR30126">
    <property type="entry name" value="HTH-TYPE TRANSCRIPTIONAL REGULATOR"/>
    <property type="match status" value="1"/>
</dbReference>
<dbReference type="InterPro" id="IPR036390">
    <property type="entry name" value="WH_DNA-bd_sf"/>
</dbReference>
<evidence type="ECO:0000256" key="1">
    <source>
        <dbReference type="ARBA" id="ARBA00009437"/>
    </source>
</evidence>
<evidence type="ECO:0000259" key="5">
    <source>
        <dbReference type="PROSITE" id="PS50931"/>
    </source>
</evidence>
<accession>A0A1V4DFN1</accession>
<dbReference type="GO" id="GO:0000976">
    <property type="term" value="F:transcription cis-regulatory region binding"/>
    <property type="evidence" value="ECO:0007669"/>
    <property type="project" value="TreeGrafter"/>
</dbReference>
<evidence type="ECO:0000256" key="3">
    <source>
        <dbReference type="ARBA" id="ARBA00023125"/>
    </source>
</evidence>
<reference evidence="6 7" key="1">
    <citation type="submission" date="2017-02" db="EMBL/GenBank/DDBJ databases">
        <title>Vagococcus cremeus sp. nov., isolated from the small intestine of a marten, Martes flavigula.</title>
        <authorList>
            <person name="Tak E.J."/>
            <person name="Bae J.-W."/>
        </authorList>
    </citation>
    <scope>NUCLEOTIDE SEQUENCE [LARGE SCALE GENOMIC DNA]</scope>
    <source>
        <strain evidence="6 7">D7T301</strain>
    </source>
</reference>
<protein>
    <recommendedName>
        <fullName evidence="5">HTH lysR-type domain-containing protein</fullName>
    </recommendedName>
</protein>
<dbReference type="InterPro" id="IPR000847">
    <property type="entry name" value="LysR_HTH_N"/>
</dbReference>
<gene>
    <name evidence="6" type="ORF">BW731_03060</name>
</gene>
<proteinExistence type="inferred from homology"/>
<organism evidence="6 7">
    <name type="scientific">Vagococcus martis</name>
    <dbReference type="NCBI Taxonomy" id="1768210"/>
    <lineage>
        <taxon>Bacteria</taxon>
        <taxon>Bacillati</taxon>
        <taxon>Bacillota</taxon>
        <taxon>Bacilli</taxon>
        <taxon>Lactobacillales</taxon>
        <taxon>Enterococcaceae</taxon>
        <taxon>Vagococcus</taxon>
    </lineage>
</organism>
<comment type="caution">
    <text evidence="6">The sequence shown here is derived from an EMBL/GenBank/DDBJ whole genome shotgun (WGS) entry which is preliminary data.</text>
</comment>
<dbReference type="Gene3D" id="1.10.10.10">
    <property type="entry name" value="Winged helix-like DNA-binding domain superfamily/Winged helix DNA-binding domain"/>
    <property type="match status" value="1"/>
</dbReference>
<keyword evidence="7" id="KW-1185">Reference proteome</keyword>
<keyword evidence="2" id="KW-0805">Transcription regulation</keyword>
<sequence>MLDYRYDTFLILVETKNYTKTAQLLNFTQPAVTKHIQYIEKELGVSLVKYQDKTLTITPEGLYLYKKIKYLKSEIQQITSHLTNTVSLRIGASKTIGEYWIPQYITEYSNHYPKSTISLMVDNTKGLIELIHAHKIDLALISGPIEDKSLIKNIFFKDNIICICSNSHPLANQEVSLKDLENETVIFREKGSGISDAMMQLFDKQNLSLDYFSHKQYVGNINLIKQMILHNRGISFIYESSINLELMNQTISQIHLSDIDLHQNFYVVMNQNQPINASTRFFLNSLKDTKKPFLPI</sequence>
<comment type="similarity">
    <text evidence="1">Belongs to the LysR transcriptional regulatory family.</text>
</comment>
<dbReference type="PANTHER" id="PTHR30126:SF39">
    <property type="entry name" value="HTH-TYPE TRANSCRIPTIONAL REGULATOR CYSL"/>
    <property type="match status" value="1"/>
</dbReference>
<feature type="domain" description="HTH lysR-type" evidence="5">
    <location>
        <begin position="8"/>
        <end position="58"/>
    </location>
</feature>
<dbReference type="Proteomes" id="UP000189970">
    <property type="component" value="Unassembled WGS sequence"/>
</dbReference>
<dbReference type="EMBL" id="MVAB01000001">
    <property type="protein sequence ID" value="OPF87263.1"/>
    <property type="molecule type" value="Genomic_DNA"/>
</dbReference>
<evidence type="ECO:0000313" key="7">
    <source>
        <dbReference type="Proteomes" id="UP000189970"/>
    </source>
</evidence>
<keyword evidence="3" id="KW-0238">DNA-binding</keyword>
<dbReference type="Pfam" id="PF00126">
    <property type="entry name" value="HTH_1"/>
    <property type="match status" value="1"/>
</dbReference>
<dbReference type="RefSeq" id="WP_079345613.1">
    <property type="nucleotide sequence ID" value="NZ_MVAB01000001.1"/>
</dbReference>
<dbReference type="PROSITE" id="PS50931">
    <property type="entry name" value="HTH_LYSR"/>
    <property type="match status" value="1"/>
</dbReference>
<evidence type="ECO:0000256" key="4">
    <source>
        <dbReference type="ARBA" id="ARBA00023163"/>
    </source>
</evidence>
<keyword evidence="4" id="KW-0804">Transcription</keyword>
<dbReference type="AlphaFoldDB" id="A0A1V4DFN1"/>
<dbReference type="InterPro" id="IPR005119">
    <property type="entry name" value="LysR_subst-bd"/>
</dbReference>
<evidence type="ECO:0000313" key="6">
    <source>
        <dbReference type="EMBL" id="OPF87263.1"/>
    </source>
</evidence>
<dbReference type="GO" id="GO:0003700">
    <property type="term" value="F:DNA-binding transcription factor activity"/>
    <property type="evidence" value="ECO:0007669"/>
    <property type="project" value="InterPro"/>
</dbReference>
<dbReference type="Gene3D" id="3.40.190.290">
    <property type="match status" value="1"/>
</dbReference>